<dbReference type="OrthoDB" id="3174546at2"/>
<dbReference type="PANTHER" id="PTHR46268">
    <property type="entry name" value="STRESS RESPONSE PROTEIN NHAX"/>
    <property type="match status" value="1"/>
</dbReference>
<gene>
    <name evidence="5" type="ORF">BOX37_15640</name>
</gene>
<name>A0A1J0VT82_9NOCA</name>
<feature type="domain" description="UspA" evidence="4">
    <location>
        <begin position="10"/>
        <end position="145"/>
    </location>
</feature>
<dbReference type="RefSeq" id="WP_071928329.1">
    <property type="nucleotide sequence ID" value="NZ_CP018082.1"/>
</dbReference>
<organism evidence="5 6">
    <name type="scientific">Nocardia mangyaensis</name>
    <dbReference type="NCBI Taxonomy" id="2213200"/>
    <lineage>
        <taxon>Bacteria</taxon>
        <taxon>Bacillati</taxon>
        <taxon>Actinomycetota</taxon>
        <taxon>Actinomycetes</taxon>
        <taxon>Mycobacteriales</taxon>
        <taxon>Nocardiaceae</taxon>
        <taxon>Nocardia</taxon>
    </lineage>
</organism>
<protein>
    <submittedName>
        <fullName evidence="5">Universal stress protein UspA</fullName>
    </submittedName>
</protein>
<sequence length="287" mass="30144">MSLPVNPNPPVVVGVDGSEQARTALNWAAAFAAHHRAPLRLICVIDVPMDYGPGVSAPLFDHEALRRHAESLLVDATSRAAAITDTDITTTITEGAPVLALGEYSESARLLVVGSRGLGAFRRTLLGSVSSSLARRAACPVAVIPEREFATDGPVVVGVDGSECSIAAVATAFDEAAHRNARLIAVHTWSEFYHYESRATMQTAAEAVLSESLAGYGEKYPDVRVDRLVVEDRPARAVLQAAEDAQLIVVGSRGRGGFAGMALGSVAQAVLHGAECPLIIIRSANQS</sequence>
<dbReference type="PANTHER" id="PTHR46268:SF27">
    <property type="entry name" value="UNIVERSAL STRESS PROTEIN RV2623"/>
    <property type="match status" value="1"/>
</dbReference>
<dbReference type="Gene3D" id="3.40.50.620">
    <property type="entry name" value="HUPs"/>
    <property type="match status" value="2"/>
</dbReference>
<dbReference type="EMBL" id="CP018082">
    <property type="protein sequence ID" value="APE35143.1"/>
    <property type="molecule type" value="Genomic_DNA"/>
</dbReference>
<dbReference type="Proteomes" id="UP000183810">
    <property type="component" value="Chromosome"/>
</dbReference>
<dbReference type="GO" id="GO:0005524">
    <property type="term" value="F:ATP binding"/>
    <property type="evidence" value="ECO:0007669"/>
    <property type="project" value="UniProtKB-KW"/>
</dbReference>
<evidence type="ECO:0000259" key="4">
    <source>
        <dbReference type="Pfam" id="PF00582"/>
    </source>
</evidence>
<dbReference type="SUPFAM" id="SSF52402">
    <property type="entry name" value="Adenine nucleotide alpha hydrolases-like"/>
    <property type="match status" value="2"/>
</dbReference>
<evidence type="ECO:0000256" key="3">
    <source>
        <dbReference type="ARBA" id="ARBA00022840"/>
    </source>
</evidence>
<keyword evidence="2" id="KW-0547">Nucleotide-binding</keyword>
<dbReference type="InterPro" id="IPR014729">
    <property type="entry name" value="Rossmann-like_a/b/a_fold"/>
</dbReference>
<evidence type="ECO:0000256" key="1">
    <source>
        <dbReference type="ARBA" id="ARBA00008791"/>
    </source>
</evidence>
<reference evidence="5" key="1">
    <citation type="submission" date="2016-11" db="EMBL/GenBank/DDBJ databases">
        <authorList>
            <person name="Jaros S."/>
            <person name="Januszkiewicz K."/>
            <person name="Wedrychowicz H."/>
        </authorList>
    </citation>
    <scope>NUCLEOTIDE SEQUENCE [LARGE SCALE GENOMIC DNA]</scope>
    <source>
        <strain evidence="5">Y48</strain>
    </source>
</reference>
<proteinExistence type="inferred from homology"/>
<comment type="similarity">
    <text evidence="1">Belongs to the universal stress protein A family.</text>
</comment>
<dbReference type="AlphaFoldDB" id="A0A1J0VT82"/>
<feature type="domain" description="UspA" evidence="4">
    <location>
        <begin position="154"/>
        <end position="282"/>
    </location>
</feature>
<keyword evidence="3" id="KW-0067">ATP-binding</keyword>
<dbReference type="InterPro" id="IPR006015">
    <property type="entry name" value="Universal_stress_UspA"/>
</dbReference>
<dbReference type="Pfam" id="PF00582">
    <property type="entry name" value="Usp"/>
    <property type="match status" value="2"/>
</dbReference>
<dbReference type="KEGG" id="nsl:BOX37_15640"/>
<evidence type="ECO:0000313" key="6">
    <source>
        <dbReference type="Proteomes" id="UP000183810"/>
    </source>
</evidence>
<evidence type="ECO:0000256" key="2">
    <source>
        <dbReference type="ARBA" id="ARBA00022741"/>
    </source>
</evidence>
<keyword evidence="6" id="KW-1185">Reference proteome</keyword>
<evidence type="ECO:0000313" key="5">
    <source>
        <dbReference type="EMBL" id="APE35143.1"/>
    </source>
</evidence>
<dbReference type="InterPro" id="IPR006016">
    <property type="entry name" value="UspA"/>
</dbReference>
<accession>A0A1J0VT82</accession>
<dbReference type="PRINTS" id="PR01438">
    <property type="entry name" value="UNVRSLSTRESS"/>
</dbReference>